<dbReference type="EMBL" id="KN832971">
    <property type="protein sequence ID" value="KIM91477.1"/>
    <property type="molecule type" value="Genomic_DNA"/>
</dbReference>
<sequence length="153" mass="16865">MSSSSPNSACSCTSISSSVTYSHEPFESFAEKLRVLPQLLFTDAYSPCTVVYRLQGGGFHRVVAADLLNGAVVIRIPRFEHVSLSDEAAVLSFIPNHSKIPVPRVLKLNTSPSNVLGAPYMVQTKVPGDKLYHIYPTMTYEEKRSIVRQVAHL</sequence>
<organism evidence="2 3">
    <name type="scientific">Piloderma croceum (strain F 1598)</name>
    <dbReference type="NCBI Taxonomy" id="765440"/>
    <lineage>
        <taxon>Eukaryota</taxon>
        <taxon>Fungi</taxon>
        <taxon>Dikarya</taxon>
        <taxon>Basidiomycota</taxon>
        <taxon>Agaricomycotina</taxon>
        <taxon>Agaricomycetes</taxon>
        <taxon>Agaricomycetidae</taxon>
        <taxon>Atheliales</taxon>
        <taxon>Atheliaceae</taxon>
        <taxon>Piloderma</taxon>
    </lineage>
</organism>
<feature type="non-terminal residue" evidence="2">
    <location>
        <position position="153"/>
    </location>
</feature>
<dbReference type="SUPFAM" id="SSF56112">
    <property type="entry name" value="Protein kinase-like (PK-like)"/>
    <property type="match status" value="1"/>
</dbReference>
<gene>
    <name evidence="2" type="ORF">PILCRDRAFT_57823</name>
</gene>
<dbReference type="Gene3D" id="3.30.200.150">
    <property type="match status" value="1"/>
</dbReference>
<dbReference type="InterPro" id="IPR002575">
    <property type="entry name" value="Aminoglycoside_PTrfase"/>
</dbReference>
<dbReference type="Pfam" id="PF01636">
    <property type="entry name" value="APH"/>
    <property type="match status" value="1"/>
</dbReference>
<dbReference type="PANTHER" id="PTHR21310">
    <property type="entry name" value="AMINOGLYCOSIDE PHOSPHOTRANSFERASE-RELATED-RELATED"/>
    <property type="match status" value="1"/>
</dbReference>
<proteinExistence type="predicted"/>
<dbReference type="InParanoid" id="A0A0C3CP15"/>
<evidence type="ECO:0000313" key="3">
    <source>
        <dbReference type="Proteomes" id="UP000054166"/>
    </source>
</evidence>
<dbReference type="STRING" id="765440.A0A0C3CP15"/>
<dbReference type="PANTHER" id="PTHR21310:SF15">
    <property type="entry name" value="AMINOGLYCOSIDE PHOSPHOTRANSFERASE DOMAIN-CONTAINING PROTEIN"/>
    <property type="match status" value="1"/>
</dbReference>
<dbReference type="Proteomes" id="UP000054166">
    <property type="component" value="Unassembled WGS sequence"/>
</dbReference>
<protein>
    <recommendedName>
        <fullName evidence="1">Aminoglycoside phosphotransferase domain-containing protein</fullName>
    </recommendedName>
</protein>
<accession>A0A0C3CP15</accession>
<evidence type="ECO:0000259" key="1">
    <source>
        <dbReference type="Pfam" id="PF01636"/>
    </source>
</evidence>
<keyword evidence="3" id="KW-1185">Reference proteome</keyword>
<name>A0A0C3CP15_PILCF</name>
<feature type="domain" description="Aminoglycoside phosphotransferase" evidence="1">
    <location>
        <begin position="60"/>
        <end position="151"/>
    </location>
</feature>
<reference evidence="3" key="2">
    <citation type="submission" date="2015-01" db="EMBL/GenBank/DDBJ databases">
        <title>Evolutionary Origins and Diversification of the Mycorrhizal Mutualists.</title>
        <authorList>
            <consortium name="DOE Joint Genome Institute"/>
            <consortium name="Mycorrhizal Genomics Consortium"/>
            <person name="Kohler A."/>
            <person name="Kuo A."/>
            <person name="Nagy L.G."/>
            <person name="Floudas D."/>
            <person name="Copeland A."/>
            <person name="Barry K.W."/>
            <person name="Cichocki N."/>
            <person name="Veneault-Fourrey C."/>
            <person name="LaButti K."/>
            <person name="Lindquist E.A."/>
            <person name="Lipzen A."/>
            <person name="Lundell T."/>
            <person name="Morin E."/>
            <person name="Murat C."/>
            <person name="Riley R."/>
            <person name="Ohm R."/>
            <person name="Sun H."/>
            <person name="Tunlid A."/>
            <person name="Henrissat B."/>
            <person name="Grigoriev I.V."/>
            <person name="Hibbett D.S."/>
            <person name="Martin F."/>
        </authorList>
    </citation>
    <scope>NUCLEOTIDE SEQUENCE [LARGE SCALE GENOMIC DNA]</scope>
    <source>
        <strain evidence="3">F 1598</strain>
    </source>
</reference>
<dbReference type="AlphaFoldDB" id="A0A0C3CP15"/>
<dbReference type="InterPro" id="IPR051678">
    <property type="entry name" value="AGP_Transferase"/>
</dbReference>
<dbReference type="Gene3D" id="3.90.1200.10">
    <property type="match status" value="1"/>
</dbReference>
<dbReference type="HOGENOM" id="CLU_1717634_0_0_1"/>
<dbReference type="OrthoDB" id="2906425at2759"/>
<dbReference type="InterPro" id="IPR011009">
    <property type="entry name" value="Kinase-like_dom_sf"/>
</dbReference>
<reference evidence="2 3" key="1">
    <citation type="submission" date="2014-04" db="EMBL/GenBank/DDBJ databases">
        <authorList>
            <consortium name="DOE Joint Genome Institute"/>
            <person name="Kuo A."/>
            <person name="Tarkka M."/>
            <person name="Buscot F."/>
            <person name="Kohler A."/>
            <person name="Nagy L.G."/>
            <person name="Floudas D."/>
            <person name="Copeland A."/>
            <person name="Barry K.W."/>
            <person name="Cichocki N."/>
            <person name="Veneault-Fourrey C."/>
            <person name="LaButti K."/>
            <person name="Lindquist E.A."/>
            <person name="Lipzen A."/>
            <person name="Lundell T."/>
            <person name="Morin E."/>
            <person name="Murat C."/>
            <person name="Sun H."/>
            <person name="Tunlid A."/>
            <person name="Henrissat B."/>
            <person name="Grigoriev I.V."/>
            <person name="Hibbett D.S."/>
            <person name="Martin F."/>
            <person name="Nordberg H.P."/>
            <person name="Cantor M.N."/>
            <person name="Hua S.X."/>
        </authorList>
    </citation>
    <scope>NUCLEOTIDE SEQUENCE [LARGE SCALE GENOMIC DNA]</scope>
    <source>
        <strain evidence="2 3">F 1598</strain>
    </source>
</reference>
<evidence type="ECO:0000313" key="2">
    <source>
        <dbReference type="EMBL" id="KIM91477.1"/>
    </source>
</evidence>